<organism evidence="2 3">
    <name type="scientific">Prevotella brunnea</name>
    <dbReference type="NCBI Taxonomy" id="2508867"/>
    <lineage>
        <taxon>Bacteria</taxon>
        <taxon>Pseudomonadati</taxon>
        <taxon>Bacteroidota</taxon>
        <taxon>Bacteroidia</taxon>
        <taxon>Bacteroidales</taxon>
        <taxon>Prevotellaceae</taxon>
        <taxon>Prevotella</taxon>
    </lineage>
</organism>
<evidence type="ECO:0000313" key="2">
    <source>
        <dbReference type="EMBL" id="TXJ63055.1"/>
    </source>
</evidence>
<dbReference type="RefSeq" id="WP_147785406.1">
    <property type="nucleotide sequence ID" value="NZ_SDIK01000012.1"/>
</dbReference>
<reference evidence="3" key="1">
    <citation type="submission" date="2019-05" db="EMBL/GenBank/DDBJ databases">
        <title>Prevotella brunnea sp. nov., isolated from a wound of a patient.</title>
        <authorList>
            <person name="Buhl M."/>
        </authorList>
    </citation>
    <scope>NUCLEOTIDE SEQUENCE [LARGE SCALE GENOMIC DNA]</scope>
    <source>
        <strain evidence="3">A2672</strain>
    </source>
</reference>
<keyword evidence="1" id="KW-0732">Signal</keyword>
<feature type="signal peptide" evidence="1">
    <location>
        <begin position="1"/>
        <end position="20"/>
    </location>
</feature>
<dbReference type="Proteomes" id="UP000321612">
    <property type="component" value="Unassembled WGS sequence"/>
</dbReference>
<dbReference type="OrthoDB" id="1078068at2"/>
<evidence type="ECO:0000313" key="3">
    <source>
        <dbReference type="Proteomes" id="UP000321612"/>
    </source>
</evidence>
<dbReference type="EMBL" id="SDIK01000012">
    <property type="protein sequence ID" value="TXJ63055.1"/>
    <property type="molecule type" value="Genomic_DNA"/>
</dbReference>
<keyword evidence="3" id="KW-1185">Reference proteome</keyword>
<comment type="caution">
    <text evidence="2">The sequence shown here is derived from an EMBL/GenBank/DDBJ whole genome shotgun (WGS) entry which is preliminary data.</text>
</comment>
<protein>
    <submittedName>
        <fullName evidence="2">DUF5024 domain-containing protein</fullName>
    </submittedName>
</protein>
<name>A0A5C8GLN1_9BACT</name>
<feature type="chain" id="PRO_5023047184" evidence="1">
    <location>
        <begin position="21"/>
        <end position="128"/>
    </location>
</feature>
<accession>A0A5C8GLN1</accession>
<evidence type="ECO:0000256" key="1">
    <source>
        <dbReference type="SAM" id="SignalP"/>
    </source>
</evidence>
<gene>
    <name evidence="2" type="ORF">ETF27_01820</name>
</gene>
<sequence length="128" mass="14749">MRRYVIFIIVCLLTTVGAQAQNSIDKLVEKYSITGGSVFITVVKRNPRTRKVEKVVKTLEVEYGHGAQFYRAFKAESATGTWSEMLKDNTRTTLLVIDKSDQVRIYMLRKKEKKYPDKSKVTIIIQTK</sequence>
<proteinExistence type="predicted"/>
<dbReference type="AlphaFoldDB" id="A0A5C8GLN1"/>